<evidence type="ECO:0000256" key="1">
    <source>
        <dbReference type="SAM" id="MobiDB-lite"/>
    </source>
</evidence>
<sequence>MSTQQETRSETSGPSIGTIVWGAVVIVVGALMLANRLGWFSVDPGYAAAGILLLAGLGLVIGGIAASRRRRTLAADAAPVAPLEPVPDPAAPHAATLPKPSPYAPGDPARGTSAHDASATD</sequence>
<evidence type="ECO:0000256" key="2">
    <source>
        <dbReference type="SAM" id="Phobius"/>
    </source>
</evidence>
<reference evidence="3 4" key="1">
    <citation type="submission" date="2021-01" db="EMBL/GenBank/DDBJ databases">
        <title>Genome public.</title>
        <authorList>
            <person name="Liu C."/>
            <person name="Sun Q."/>
        </authorList>
    </citation>
    <scope>NUCLEOTIDE SEQUENCE [LARGE SCALE GENOMIC DNA]</scope>
    <source>
        <strain evidence="3 4">JC656</strain>
    </source>
</reference>
<dbReference type="Proteomes" id="UP000639051">
    <property type="component" value="Unassembled WGS sequence"/>
</dbReference>
<name>A0ABS1JYG3_9MICC</name>
<protein>
    <submittedName>
        <fullName evidence="3">Uncharacterized protein</fullName>
    </submittedName>
</protein>
<feature type="transmembrane region" description="Helical" evidence="2">
    <location>
        <begin position="46"/>
        <end position="66"/>
    </location>
</feature>
<gene>
    <name evidence="3" type="ORF">JJE72_02060</name>
</gene>
<dbReference type="RefSeq" id="WP_189695047.1">
    <property type="nucleotide sequence ID" value="NZ_BNCM01000016.1"/>
</dbReference>
<accession>A0ABS1JYG3</accession>
<dbReference type="EMBL" id="JAERRC010000008">
    <property type="protein sequence ID" value="MBL0704289.1"/>
    <property type="molecule type" value="Genomic_DNA"/>
</dbReference>
<keyword evidence="2" id="KW-0472">Membrane</keyword>
<feature type="transmembrane region" description="Helical" evidence="2">
    <location>
        <begin position="12"/>
        <end position="34"/>
    </location>
</feature>
<evidence type="ECO:0000313" key="3">
    <source>
        <dbReference type="EMBL" id="MBL0704289.1"/>
    </source>
</evidence>
<comment type="caution">
    <text evidence="3">The sequence shown here is derived from an EMBL/GenBank/DDBJ whole genome shotgun (WGS) entry which is preliminary data.</text>
</comment>
<keyword evidence="2" id="KW-0812">Transmembrane</keyword>
<evidence type="ECO:0000313" key="4">
    <source>
        <dbReference type="Proteomes" id="UP000639051"/>
    </source>
</evidence>
<organism evidence="3 4">
    <name type="scientific">Sinomonas cellulolyticus</name>
    <dbReference type="NCBI Taxonomy" id="2801916"/>
    <lineage>
        <taxon>Bacteria</taxon>
        <taxon>Bacillati</taxon>
        <taxon>Actinomycetota</taxon>
        <taxon>Actinomycetes</taxon>
        <taxon>Micrococcales</taxon>
        <taxon>Micrococcaceae</taxon>
        <taxon>Sinomonas</taxon>
    </lineage>
</organism>
<feature type="region of interest" description="Disordered" evidence="1">
    <location>
        <begin position="81"/>
        <end position="121"/>
    </location>
</feature>
<proteinExistence type="predicted"/>
<keyword evidence="4" id="KW-1185">Reference proteome</keyword>
<keyword evidence="2" id="KW-1133">Transmembrane helix</keyword>